<proteinExistence type="predicted"/>
<gene>
    <name evidence="5" type="ORF">PVK06_003612</name>
</gene>
<evidence type="ECO:0000256" key="1">
    <source>
        <dbReference type="ARBA" id="ARBA00022603"/>
    </source>
</evidence>
<keyword evidence="4" id="KW-0732">Signal</keyword>
<evidence type="ECO:0000256" key="4">
    <source>
        <dbReference type="SAM" id="SignalP"/>
    </source>
</evidence>
<dbReference type="Pfam" id="PF03141">
    <property type="entry name" value="Methyltransf_29"/>
    <property type="match status" value="1"/>
</dbReference>
<evidence type="ECO:0000313" key="5">
    <source>
        <dbReference type="EMBL" id="KAK5847307.1"/>
    </source>
</evidence>
<name>A0ABR0R7V7_GOSAR</name>
<sequence length="92" mass="10204">MTGVKVSQHTREYMTLFMLMVFLACTKTSAVIFRDDVDVINKVSSIAKGMRWDIKMVDDADEGGPLVTEKILVAVKQYWVGSNGGNSTVNDE</sequence>
<organism evidence="5 6">
    <name type="scientific">Gossypium arboreum</name>
    <name type="common">Tree cotton</name>
    <name type="synonym">Gossypium nanking</name>
    <dbReference type="NCBI Taxonomy" id="29729"/>
    <lineage>
        <taxon>Eukaryota</taxon>
        <taxon>Viridiplantae</taxon>
        <taxon>Streptophyta</taxon>
        <taxon>Embryophyta</taxon>
        <taxon>Tracheophyta</taxon>
        <taxon>Spermatophyta</taxon>
        <taxon>Magnoliopsida</taxon>
        <taxon>eudicotyledons</taxon>
        <taxon>Gunneridae</taxon>
        <taxon>Pentapetalae</taxon>
        <taxon>rosids</taxon>
        <taxon>malvids</taxon>
        <taxon>Malvales</taxon>
        <taxon>Malvaceae</taxon>
        <taxon>Malvoideae</taxon>
        <taxon>Gossypium</taxon>
    </lineage>
</organism>
<dbReference type="InterPro" id="IPR004159">
    <property type="entry name" value="Put_SAM_MeTrfase"/>
</dbReference>
<evidence type="ECO:0000256" key="3">
    <source>
        <dbReference type="ARBA" id="ARBA00023180"/>
    </source>
</evidence>
<accession>A0ABR0R7V7</accession>
<dbReference type="EMBL" id="JARKNE010000001">
    <property type="protein sequence ID" value="KAK5847307.1"/>
    <property type="molecule type" value="Genomic_DNA"/>
</dbReference>
<protein>
    <submittedName>
        <fullName evidence="5">Uncharacterized protein</fullName>
    </submittedName>
</protein>
<keyword evidence="1" id="KW-0489">Methyltransferase</keyword>
<keyword evidence="3" id="KW-0325">Glycoprotein</keyword>
<evidence type="ECO:0000313" key="6">
    <source>
        <dbReference type="Proteomes" id="UP001358586"/>
    </source>
</evidence>
<reference evidence="5 6" key="1">
    <citation type="submission" date="2023-03" db="EMBL/GenBank/DDBJ databases">
        <title>WGS of Gossypium arboreum.</title>
        <authorList>
            <person name="Yu D."/>
        </authorList>
    </citation>
    <scope>NUCLEOTIDE SEQUENCE [LARGE SCALE GENOMIC DNA]</scope>
    <source>
        <tissue evidence="5">Leaf</tissue>
    </source>
</reference>
<evidence type="ECO:0000256" key="2">
    <source>
        <dbReference type="ARBA" id="ARBA00022679"/>
    </source>
</evidence>
<feature type="chain" id="PRO_5045279257" evidence="4">
    <location>
        <begin position="31"/>
        <end position="92"/>
    </location>
</feature>
<dbReference type="Proteomes" id="UP001358586">
    <property type="component" value="Chromosome 1"/>
</dbReference>
<comment type="caution">
    <text evidence="5">The sequence shown here is derived from an EMBL/GenBank/DDBJ whole genome shotgun (WGS) entry which is preliminary data.</text>
</comment>
<dbReference type="PROSITE" id="PS51257">
    <property type="entry name" value="PROKAR_LIPOPROTEIN"/>
    <property type="match status" value="1"/>
</dbReference>
<keyword evidence="6" id="KW-1185">Reference proteome</keyword>
<feature type="signal peptide" evidence="4">
    <location>
        <begin position="1"/>
        <end position="30"/>
    </location>
</feature>
<keyword evidence="2" id="KW-0808">Transferase</keyword>